<evidence type="ECO:0000259" key="2">
    <source>
        <dbReference type="Pfam" id="PF24298"/>
    </source>
</evidence>
<organism evidence="3 4">
    <name type="scientific">Tengunoibacter tsumagoiensis</name>
    <dbReference type="NCBI Taxonomy" id="2014871"/>
    <lineage>
        <taxon>Bacteria</taxon>
        <taxon>Bacillati</taxon>
        <taxon>Chloroflexota</taxon>
        <taxon>Ktedonobacteria</taxon>
        <taxon>Ktedonobacterales</taxon>
        <taxon>Dictyobacteraceae</taxon>
        <taxon>Tengunoibacter</taxon>
    </lineage>
</organism>
<feature type="region of interest" description="Disordered" evidence="1">
    <location>
        <begin position="40"/>
        <end position="59"/>
    </location>
</feature>
<evidence type="ECO:0000313" key="3">
    <source>
        <dbReference type="EMBL" id="GCE12896.1"/>
    </source>
</evidence>
<evidence type="ECO:0000256" key="1">
    <source>
        <dbReference type="SAM" id="MobiDB-lite"/>
    </source>
</evidence>
<gene>
    <name evidence="3" type="ORF">KTT_27550</name>
</gene>
<dbReference type="EMBL" id="BIFR01000001">
    <property type="protein sequence ID" value="GCE12896.1"/>
    <property type="molecule type" value="Genomic_DNA"/>
</dbReference>
<protein>
    <recommendedName>
        <fullName evidence="2">DUF7482 domain-containing protein</fullName>
    </recommendedName>
</protein>
<feature type="domain" description="DUF7482" evidence="2">
    <location>
        <begin position="97"/>
        <end position="300"/>
    </location>
</feature>
<comment type="caution">
    <text evidence="3">The sequence shown here is derived from an EMBL/GenBank/DDBJ whole genome shotgun (WGS) entry which is preliminary data.</text>
</comment>
<sequence length="442" mass="47937">MIPTLLNVLNGKRLRRASLFTLLVFLLFSPMVGTVSASIEREKDGGSGNSRNPKGSAQIDERGDTLLSMDRFVFKRIREINLTRGTVRLPLYKGNAQGKTVWYIITDASDFGIAHDLNVNYAPKLANMGINCPRCVQDTTITVPENNKFDTAIVNFAGSPDFSPTRSITAGPNGFPPQSYQPGAVGDEMYSPYIRFQNSSVVYNAPIVASGDGPFDFYHHTNTGDRVVGIDLKNRTVDLLMVNGFDAGQRILYISTDSNNPLAATIERATYVPALVNAPYPGGDDFIASARERIFTFSNGQIGRDNPQAQGLSNLLLSGNDEIEATPENIGVGKPLGNSQADPLNIQGDFPSLDDPRHANAYSPAWDLQIGEWTQEAINKGLNIRQTDENRILQLVLAGYITGPGGSTYGSSNILINCPPVGFLDQRPSSDPISIPADYGSD</sequence>
<reference evidence="4" key="1">
    <citation type="submission" date="2018-12" db="EMBL/GenBank/DDBJ databases">
        <title>Tengunoibacter tsumagoiensis gen. nov., sp. nov., Dictyobacter kobayashii sp. nov., D. alpinus sp. nov., and D. joshuensis sp. nov. and description of Dictyobacteraceae fam. nov. within the order Ktedonobacterales isolated from Tengu-no-mugimeshi.</title>
        <authorList>
            <person name="Wang C.M."/>
            <person name="Zheng Y."/>
            <person name="Sakai Y."/>
            <person name="Toyoda A."/>
            <person name="Minakuchi Y."/>
            <person name="Abe K."/>
            <person name="Yokota A."/>
            <person name="Yabe S."/>
        </authorList>
    </citation>
    <scope>NUCLEOTIDE SEQUENCE [LARGE SCALE GENOMIC DNA]</scope>
    <source>
        <strain evidence="4">Uno3</strain>
    </source>
</reference>
<dbReference type="AlphaFoldDB" id="A0A402A1G1"/>
<dbReference type="Proteomes" id="UP000287352">
    <property type="component" value="Unassembled WGS sequence"/>
</dbReference>
<dbReference type="InterPro" id="IPR055905">
    <property type="entry name" value="DUF7482"/>
</dbReference>
<name>A0A402A1G1_9CHLR</name>
<keyword evidence="4" id="KW-1185">Reference proteome</keyword>
<evidence type="ECO:0000313" key="4">
    <source>
        <dbReference type="Proteomes" id="UP000287352"/>
    </source>
</evidence>
<accession>A0A402A1G1</accession>
<dbReference type="Pfam" id="PF24298">
    <property type="entry name" value="DUF7482"/>
    <property type="match status" value="1"/>
</dbReference>
<proteinExistence type="predicted"/>